<reference evidence="1 2" key="1">
    <citation type="journal article" date="2017" name="Nat. Commun.">
        <title>Genome assembly with in vitro proximity ligation data and whole-genome triplication in lettuce.</title>
        <authorList>
            <person name="Reyes-Chin-Wo S."/>
            <person name="Wang Z."/>
            <person name="Yang X."/>
            <person name="Kozik A."/>
            <person name="Arikit S."/>
            <person name="Song C."/>
            <person name="Xia L."/>
            <person name="Froenicke L."/>
            <person name="Lavelle D.O."/>
            <person name="Truco M.J."/>
            <person name="Xia R."/>
            <person name="Zhu S."/>
            <person name="Xu C."/>
            <person name="Xu H."/>
            <person name="Xu X."/>
            <person name="Cox K."/>
            <person name="Korf I."/>
            <person name="Meyers B.C."/>
            <person name="Michelmore R.W."/>
        </authorList>
    </citation>
    <scope>NUCLEOTIDE SEQUENCE [LARGE SCALE GENOMIC DNA]</scope>
    <source>
        <strain evidence="2">cv. Salinas</strain>
        <tissue evidence="1">Seedlings</tissue>
    </source>
</reference>
<organism evidence="1 2">
    <name type="scientific">Lactuca sativa</name>
    <name type="common">Garden lettuce</name>
    <dbReference type="NCBI Taxonomy" id="4236"/>
    <lineage>
        <taxon>Eukaryota</taxon>
        <taxon>Viridiplantae</taxon>
        <taxon>Streptophyta</taxon>
        <taxon>Embryophyta</taxon>
        <taxon>Tracheophyta</taxon>
        <taxon>Spermatophyta</taxon>
        <taxon>Magnoliopsida</taxon>
        <taxon>eudicotyledons</taxon>
        <taxon>Gunneridae</taxon>
        <taxon>Pentapetalae</taxon>
        <taxon>asterids</taxon>
        <taxon>campanulids</taxon>
        <taxon>Asterales</taxon>
        <taxon>Asteraceae</taxon>
        <taxon>Cichorioideae</taxon>
        <taxon>Cichorieae</taxon>
        <taxon>Lactucinae</taxon>
        <taxon>Lactuca</taxon>
    </lineage>
</organism>
<dbReference type="Proteomes" id="UP000235145">
    <property type="component" value="Unassembled WGS sequence"/>
</dbReference>
<dbReference type="EMBL" id="NBSK02000004">
    <property type="protein sequence ID" value="KAJ0210247.1"/>
    <property type="molecule type" value="Genomic_DNA"/>
</dbReference>
<keyword evidence="2" id="KW-1185">Reference proteome</keyword>
<dbReference type="AlphaFoldDB" id="A0A9R1VMQ1"/>
<evidence type="ECO:0000313" key="2">
    <source>
        <dbReference type="Proteomes" id="UP000235145"/>
    </source>
</evidence>
<comment type="caution">
    <text evidence="1">The sequence shown here is derived from an EMBL/GenBank/DDBJ whole genome shotgun (WGS) entry which is preliminary data.</text>
</comment>
<proteinExistence type="predicted"/>
<accession>A0A9R1VMQ1</accession>
<evidence type="ECO:0000313" key="1">
    <source>
        <dbReference type="EMBL" id="KAJ0210247.1"/>
    </source>
</evidence>
<protein>
    <submittedName>
        <fullName evidence="1">Uncharacterized protein</fullName>
    </submittedName>
</protein>
<sequence>MGDMDIYFGNTKLRIKVFNMFPNSPSDYECYWVDVINVLVHQFTPKILHPNSLELFLSNDRDEVLYLEDIKMVDEEYVKYMDQGRRQWSHQIEKLPTIIVSSGLTCLKEESLLKCKGPTWWTIVYFKGVSPTTWMHRIITDAGVNPSQDTQ</sequence>
<gene>
    <name evidence="1" type="ORF">LSAT_V11C400189450</name>
</gene>
<name>A0A9R1VMQ1_LACSA</name>